<dbReference type="SUPFAM" id="SSF55961">
    <property type="entry name" value="Bet v1-like"/>
    <property type="match status" value="1"/>
</dbReference>
<protein>
    <submittedName>
        <fullName evidence="3">Glutathione S-transferase-related transmembrane protein</fullName>
        <ecNumber evidence="3">2.5.1.18</ecNumber>
    </submittedName>
</protein>
<evidence type="ECO:0000259" key="2">
    <source>
        <dbReference type="Pfam" id="PF08327"/>
    </source>
</evidence>
<name>A0ABX2W667_9ENTR</name>
<dbReference type="Gene3D" id="3.30.530.20">
    <property type="match status" value="1"/>
</dbReference>
<evidence type="ECO:0000313" key="3">
    <source>
        <dbReference type="EMBL" id="OAT26390.1"/>
    </source>
</evidence>
<dbReference type="RefSeq" id="WP_208856726.1">
    <property type="nucleotide sequence ID" value="NZ_LXEQ01000047.1"/>
</dbReference>
<keyword evidence="4" id="KW-1185">Reference proteome</keyword>
<dbReference type="Pfam" id="PF08327">
    <property type="entry name" value="AHSA1"/>
    <property type="match status" value="1"/>
</dbReference>
<comment type="caution">
    <text evidence="3">The sequence shown here is derived from an EMBL/GenBank/DDBJ whole genome shotgun (WGS) entry which is preliminary data.</text>
</comment>
<evidence type="ECO:0000256" key="1">
    <source>
        <dbReference type="ARBA" id="ARBA00006817"/>
    </source>
</evidence>
<accession>A0ABX2W667</accession>
<proteinExistence type="inferred from homology"/>
<keyword evidence="3" id="KW-0472">Membrane</keyword>
<dbReference type="EMBL" id="LXEQ01000047">
    <property type="protein sequence ID" value="OAT26390.1"/>
    <property type="molecule type" value="Genomic_DNA"/>
</dbReference>
<reference evidence="3 4" key="1">
    <citation type="submission" date="2016-04" db="EMBL/GenBank/DDBJ databases">
        <title>ATOL: Assembling a taxonomically balanced genome-scale reconstruction of the evolutionary history of the Enterobacteriaceae.</title>
        <authorList>
            <person name="Plunkett G.III."/>
            <person name="Neeno-Eckwall E.C."/>
            <person name="Glasner J.D."/>
            <person name="Perna N.T."/>
        </authorList>
    </citation>
    <scope>NUCLEOTIDE SEQUENCE [LARGE SCALE GENOMIC DNA]</scope>
    <source>
        <strain evidence="3 4">ATCC 51602</strain>
    </source>
</reference>
<keyword evidence="3" id="KW-0808">Transferase</keyword>
<dbReference type="InterPro" id="IPR023393">
    <property type="entry name" value="START-like_dom_sf"/>
</dbReference>
<dbReference type="CDD" id="cd08897">
    <property type="entry name" value="SRPBCC_CalC_Aha1-like_4"/>
    <property type="match status" value="1"/>
</dbReference>
<organism evidence="3 4">
    <name type="scientific">Buttiauxella ferragutiae ATCC 51602</name>
    <dbReference type="NCBI Taxonomy" id="1354252"/>
    <lineage>
        <taxon>Bacteria</taxon>
        <taxon>Pseudomonadati</taxon>
        <taxon>Pseudomonadota</taxon>
        <taxon>Gammaproteobacteria</taxon>
        <taxon>Enterobacterales</taxon>
        <taxon>Enterobacteriaceae</taxon>
        <taxon>Buttiauxella</taxon>
    </lineage>
</organism>
<dbReference type="Proteomes" id="UP000078407">
    <property type="component" value="Unassembled WGS sequence"/>
</dbReference>
<sequence length="136" mass="15546">MMKINVETQVDAPVEKVWQAYIDPEAIKQWNTASPDWHTPTAAVDFREGGPFSFRMEAKDGSMGFDFAGVYTRIVPHKLIEYKFGDREAKVEFTPADKGVDVRLEFDPDGQYPVEHQKSGWQAILDNFARYVEAKT</sequence>
<comment type="similarity">
    <text evidence="1">Belongs to the AHA1 family.</text>
</comment>
<evidence type="ECO:0000313" key="4">
    <source>
        <dbReference type="Proteomes" id="UP000078407"/>
    </source>
</evidence>
<feature type="domain" description="Activator of Hsp90 ATPase homologue 1/2-like C-terminal" evidence="2">
    <location>
        <begin position="11"/>
        <end position="133"/>
    </location>
</feature>
<dbReference type="InterPro" id="IPR013538">
    <property type="entry name" value="ASHA1/2-like_C"/>
</dbReference>
<dbReference type="EC" id="2.5.1.18" evidence="3"/>
<dbReference type="GO" id="GO:0004364">
    <property type="term" value="F:glutathione transferase activity"/>
    <property type="evidence" value="ECO:0007669"/>
    <property type="project" value="UniProtKB-EC"/>
</dbReference>
<gene>
    <name evidence="3" type="ORF">M976_03110</name>
</gene>
<keyword evidence="3" id="KW-0812">Transmembrane</keyword>